<feature type="domain" description="NADH:quinone oxidoreductase/Mrp antiporter transmembrane" evidence="19">
    <location>
        <begin position="25"/>
        <end position="287"/>
    </location>
</feature>
<dbReference type="GO" id="GO:0005743">
    <property type="term" value="C:mitochondrial inner membrane"/>
    <property type="evidence" value="ECO:0007669"/>
    <property type="project" value="UniProtKB-SubCell"/>
</dbReference>
<evidence type="ECO:0000256" key="16">
    <source>
        <dbReference type="ARBA" id="ARBA00023136"/>
    </source>
</evidence>
<keyword evidence="11 18" id="KW-0249">Electron transport</keyword>
<evidence type="ECO:0000256" key="12">
    <source>
        <dbReference type="ARBA" id="ARBA00022989"/>
    </source>
</evidence>
<gene>
    <name evidence="20" type="primary">nad2</name>
</gene>
<proteinExistence type="inferred from homology"/>
<dbReference type="GO" id="GO:0006120">
    <property type="term" value="P:mitochondrial electron transport, NADH to ubiquinone"/>
    <property type="evidence" value="ECO:0007669"/>
    <property type="project" value="InterPro"/>
</dbReference>
<dbReference type="InterPro" id="IPR001750">
    <property type="entry name" value="ND/Mrp_TM"/>
</dbReference>
<dbReference type="PANTHER" id="PTHR46552">
    <property type="entry name" value="NADH-UBIQUINONE OXIDOREDUCTASE CHAIN 2"/>
    <property type="match status" value="1"/>
</dbReference>
<dbReference type="AlphaFoldDB" id="A0A385I1Y8"/>
<evidence type="ECO:0000256" key="11">
    <source>
        <dbReference type="ARBA" id="ARBA00022982"/>
    </source>
</evidence>
<feature type="transmembrane region" description="Helical" evidence="18">
    <location>
        <begin position="149"/>
        <end position="168"/>
    </location>
</feature>
<dbReference type="PANTHER" id="PTHR46552:SF1">
    <property type="entry name" value="NADH-UBIQUINONE OXIDOREDUCTASE CHAIN 2"/>
    <property type="match status" value="1"/>
</dbReference>
<feature type="transmembrane region" description="Helical" evidence="18">
    <location>
        <begin position="271"/>
        <end position="293"/>
    </location>
</feature>
<evidence type="ECO:0000256" key="17">
    <source>
        <dbReference type="ARBA" id="ARBA00049551"/>
    </source>
</evidence>
<accession>A0A385I1Y8</accession>
<keyword evidence="8 18" id="KW-0812">Transmembrane</keyword>
<keyword evidence="13 18" id="KW-0520">NAD</keyword>
<comment type="function">
    <text evidence="18">Core subunit of the mitochondrial membrane respiratory chain NADH dehydrogenase (Complex I) which catalyzes electron transfer from NADH through the respiratory chain, using ubiquinone as an electron acceptor. Essential for the catalytic activity and assembly of complex I.</text>
</comment>
<comment type="similarity">
    <text evidence="3 18">Belongs to the complex I subunit 2 family.</text>
</comment>
<keyword evidence="15 18" id="KW-0496">Mitochondrion</keyword>
<feature type="transmembrane region" description="Helical" evidence="18">
    <location>
        <begin position="126"/>
        <end position="143"/>
    </location>
</feature>
<keyword evidence="7 18" id="KW-0679">Respiratory chain</keyword>
<name>A0A385I1Y8_9ORTH</name>
<evidence type="ECO:0000259" key="19">
    <source>
        <dbReference type="Pfam" id="PF00361"/>
    </source>
</evidence>
<dbReference type="GO" id="GO:0008137">
    <property type="term" value="F:NADH dehydrogenase (ubiquinone) activity"/>
    <property type="evidence" value="ECO:0007669"/>
    <property type="project" value="UniProtKB-EC"/>
</dbReference>
<keyword evidence="6" id="KW-0813">Transport</keyword>
<dbReference type="Pfam" id="PF00361">
    <property type="entry name" value="Proton_antipo_M"/>
    <property type="match status" value="1"/>
</dbReference>
<evidence type="ECO:0000256" key="14">
    <source>
        <dbReference type="ARBA" id="ARBA00023075"/>
    </source>
</evidence>
<protein>
    <recommendedName>
        <fullName evidence="5 18">NADH-ubiquinone oxidoreductase chain 2</fullName>
        <ecNumber evidence="4 18">7.1.1.2</ecNumber>
    </recommendedName>
</protein>
<evidence type="ECO:0000256" key="9">
    <source>
        <dbReference type="ARBA" id="ARBA00022792"/>
    </source>
</evidence>
<evidence type="ECO:0000256" key="3">
    <source>
        <dbReference type="ARBA" id="ARBA00007012"/>
    </source>
</evidence>
<dbReference type="InterPro" id="IPR003917">
    <property type="entry name" value="NADH_UbQ_OxRdtase_chain2"/>
</dbReference>
<organism evidence="20">
    <name type="scientific">Ornebius bimaculatus</name>
    <dbReference type="NCBI Taxonomy" id="2153490"/>
    <lineage>
        <taxon>Eukaryota</taxon>
        <taxon>Metazoa</taxon>
        <taxon>Ecdysozoa</taxon>
        <taxon>Arthropoda</taxon>
        <taxon>Hexapoda</taxon>
        <taxon>Insecta</taxon>
        <taxon>Pterygota</taxon>
        <taxon>Neoptera</taxon>
        <taxon>Polyneoptera</taxon>
        <taxon>Orthoptera</taxon>
        <taxon>Ensifera</taxon>
        <taxon>Gryllidea</taxon>
        <taxon>Grylloidea</taxon>
        <taxon>Mogoplistidae</taxon>
        <taxon>Ornebius</taxon>
    </lineage>
</organism>
<feature type="transmembrane region" description="Helical" evidence="18">
    <location>
        <begin position="58"/>
        <end position="81"/>
    </location>
</feature>
<comment type="subcellular location">
    <subcellularLocation>
        <location evidence="2 18">Mitochondrion inner membrane</location>
        <topology evidence="2 18">Multi-pass membrane protein</topology>
    </subcellularLocation>
</comment>
<dbReference type="InterPro" id="IPR050175">
    <property type="entry name" value="Complex_I_Subunit_2"/>
</dbReference>
<dbReference type="EMBL" id="MH580274">
    <property type="protein sequence ID" value="AXY63924.1"/>
    <property type="molecule type" value="Genomic_DNA"/>
</dbReference>
<evidence type="ECO:0000256" key="5">
    <source>
        <dbReference type="ARBA" id="ARBA00021008"/>
    </source>
</evidence>
<dbReference type="EC" id="7.1.1.2" evidence="4 18"/>
<evidence type="ECO:0000256" key="4">
    <source>
        <dbReference type="ARBA" id="ARBA00012944"/>
    </source>
</evidence>
<keyword evidence="10 18" id="KW-1278">Translocase</keyword>
<keyword evidence="16 18" id="KW-0472">Membrane</keyword>
<evidence type="ECO:0000256" key="2">
    <source>
        <dbReference type="ARBA" id="ARBA00004448"/>
    </source>
</evidence>
<feature type="transmembrane region" description="Helical" evidence="18">
    <location>
        <begin position="7"/>
        <end position="23"/>
    </location>
</feature>
<evidence type="ECO:0000256" key="8">
    <source>
        <dbReference type="ARBA" id="ARBA00022692"/>
    </source>
</evidence>
<geneLocation type="mitochondrion" evidence="20"/>
<evidence type="ECO:0000256" key="6">
    <source>
        <dbReference type="ARBA" id="ARBA00022448"/>
    </source>
</evidence>
<evidence type="ECO:0000256" key="1">
    <source>
        <dbReference type="ARBA" id="ARBA00003257"/>
    </source>
</evidence>
<keyword evidence="9 18" id="KW-0999">Mitochondrion inner membrane</keyword>
<feature type="transmembrane region" description="Helical" evidence="18">
    <location>
        <begin position="314"/>
        <end position="339"/>
    </location>
</feature>
<comment type="function">
    <text evidence="1">Core subunit of the mitochondrial membrane respiratory chain NADH dehydrogenase (Complex I) that is believed to belong to the minimal assembly required for catalysis. Complex I functions in the transfer of electrons from NADH to the respiratory chain. The immediate electron acceptor for the enzyme is believed to be ubiquinone.</text>
</comment>
<evidence type="ECO:0000256" key="7">
    <source>
        <dbReference type="ARBA" id="ARBA00022660"/>
    </source>
</evidence>
<feature type="transmembrane region" description="Helical" evidence="18">
    <location>
        <begin position="240"/>
        <end position="259"/>
    </location>
</feature>
<evidence type="ECO:0000256" key="18">
    <source>
        <dbReference type="RuleBase" id="RU003403"/>
    </source>
</evidence>
<keyword evidence="14 18" id="KW-0830">Ubiquinone</keyword>
<sequence length="342" mass="39981">MNYYNPSTYLFMFMLFMGTMMTISANSWLATWMGLEINLLSFIPLISNPMNMFSSEAALYYFIIQAIASSLFLFTIMTFSILEKNSISMSNNLYNMISLMLFMKLGAAPFHFWLPKVMEGLNWMNCFILITWQKIAPFSILIFLMKHSIWFHLISISSIMVGAIGGINQTSLRKIMAYSSINHIGWMILALQFNNSIWLIYFIIYSLMNFPLMSTFYYNQTSHLNQFLLNNSSQELYYKFFISMSLFSLSGLPPFIGFLPKWLIIESLQMYSYSNLIILILIISSILTLFYYLRIIMKILLFFSTSNKWNIKMHINLLFISTSMFSLSILGLPLMIFIFNFI</sequence>
<reference evidence="20" key="1">
    <citation type="journal article" date="2018" name="Int. J. Biol. Macromol.">
        <title>Comparative analysis of mitochondrial genomes of the superfamily Grylloidea (Insecta, Orthoptera) reveals phylogenetic distribution of gene rearrangements.</title>
        <authorList>
            <person name="Ma C."/>
            <person name="Li J."/>
        </authorList>
    </citation>
    <scope>NUCLEOTIDE SEQUENCE</scope>
</reference>
<keyword evidence="12 18" id="KW-1133">Transmembrane helix</keyword>
<comment type="catalytic activity">
    <reaction evidence="17 18">
        <text>a ubiquinone + NADH + 5 H(+)(in) = a ubiquinol + NAD(+) + 4 H(+)(out)</text>
        <dbReference type="Rhea" id="RHEA:29091"/>
        <dbReference type="Rhea" id="RHEA-COMP:9565"/>
        <dbReference type="Rhea" id="RHEA-COMP:9566"/>
        <dbReference type="ChEBI" id="CHEBI:15378"/>
        <dbReference type="ChEBI" id="CHEBI:16389"/>
        <dbReference type="ChEBI" id="CHEBI:17976"/>
        <dbReference type="ChEBI" id="CHEBI:57540"/>
        <dbReference type="ChEBI" id="CHEBI:57945"/>
        <dbReference type="EC" id="7.1.1.2"/>
    </reaction>
</comment>
<evidence type="ECO:0000256" key="13">
    <source>
        <dbReference type="ARBA" id="ARBA00023027"/>
    </source>
</evidence>
<evidence type="ECO:0000256" key="10">
    <source>
        <dbReference type="ARBA" id="ARBA00022967"/>
    </source>
</evidence>
<dbReference type="PRINTS" id="PR01436">
    <property type="entry name" value="NADHDHGNASE2"/>
</dbReference>
<feature type="transmembrane region" description="Helical" evidence="18">
    <location>
        <begin position="199"/>
        <end position="219"/>
    </location>
</feature>
<feature type="transmembrane region" description="Helical" evidence="18">
    <location>
        <begin position="93"/>
        <end position="114"/>
    </location>
</feature>
<evidence type="ECO:0000256" key="15">
    <source>
        <dbReference type="ARBA" id="ARBA00023128"/>
    </source>
</evidence>
<evidence type="ECO:0000313" key="20">
    <source>
        <dbReference type="EMBL" id="AXY63924.1"/>
    </source>
</evidence>